<comment type="subcellular location">
    <subcellularLocation>
        <location evidence="1 7">Cell membrane</location>
        <topology evidence="1 7">Multi-pass membrane protein</topology>
    </subcellularLocation>
</comment>
<evidence type="ECO:0000313" key="10">
    <source>
        <dbReference type="Proteomes" id="UP000093309"/>
    </source>
</evidence>
<dbReference type="Proteomes" id="UP000093309">
    <property type="component" value="Unassembled WGS sequence"/>
</dbReference>
<evidence type="ECO:0000256" key="1">
    <source>
        <dbReference type="ARBA" id="ARBA00004651"/>
    </source>
</evidence>
<evidence type="ECO:0000256" key="3">
    <source>
        <dbReference type="ARBA" id="ARBA00022475"/>
    </source>
</evidence>
<feature type="transmembrane region" description="Helical" evidence="7">
    <location>
        <begin position="144"/>
        <end position="166"/>
    </location>
</feature>
<dbReference type="AlphaFoldDB" id="A0A1C1A5I0"/>
<dbReference type="InterPro" id="IPR035906">
    <property type="entry name" value="MetI-like_sf"/>
</dbReference>
<evidence type="ECO:0000259" key="8">
    <source>
        <dbReference type="PROSITE" id="PS50928"/>
    </source>
</evidence>
<accession>A0A1C1A5I0</accession>
<dbReference type="GO" id="GO:0005886">
    <property type="term" value="C:plasma membrane"/>
    <property type="evidence" value="ECO:0007669"/>
    <property type="project" value="UniProtKB-SubCell"/>
</dbReference>
<evidence type="ECO:0000256" key="5">
    <source>
        <dbReference type="ARBA" id="ARBA00022989"/>
    </source>
</evidence>
<dbReference type="EMBL" id="LYPC01000014">
    <property type="protein sequence ID" value="OCT15750.1"/>
    <property type="molecule type" value="Genomic_DNA"/>
</dbReference>
<feature type="transmembrane region" description="Helical" evidence="7">
    <location>
        <begin position="75"/>
        <end position="101"/>
    </location>
</feature>
<dbReference type="PROSITE" id="PS50928">
    <property type="entry name" value="ABC_TM1"/>
    <property type="match status" value="1"/>
</dbReference>
<comment type="similarity">
    <text evidence="7">Belongs to the binding-protein-dependent transport system permease family.</text>
</comment>
<feature type="transmembrane region" description="Helical" evidence="7">
    <location>
        <begin position="187"/>
        <end position="212"/>
    </location>
</feature>
<dbReference type="STRING" id="512399.A8709_15640"/>
<protein>
    <submittedName>
        <fullName evidence="9">Sugar ABC transporter permease</fullName>
    </submittedName>
</protein>
<feature type="transmembrane region" description="Helical" evidence="7">
    <location>
        <begin position="113"/>
        <end position="138"/>
    </location>
</feature>
<evidence type="ECO:0000256" key="6">
    <source>
        <dbReference type="ARBA" id="ARBA00023136"/>
    </source>
</evidence>
<dbReference type="PANTHER" id="PTHR43744:SF3">
    <property type="entry name" value="LACTOSE TRANSPORT SYSTEM PERMEASE PROTEIN LACG"/>
    <property type="match status" value="1"/>
</dbReference>
<keyword evidence="6 7" id="KW-0472">Membrane</keyword>
<dbReference type="Pfam" id="PF00528">
    <property type="entry name" value="BPD_transp_1"/>
    <property type="match status" value="1"/>
</dbReference>
<feature type="transmembrane region" description="Helical" evidence="7">
    <location>
        <begin position="245"/>
        <end position="266"/>
    </location>
</feature>
<proteinExistence type="inferred from homology"/>
<evidence type="ECO:0000256" key="4">
    <source>
        <dbReference type="ARBA" id="ARBA00022692"/>
    </source>
</evidence>
<dbReference type="OrthoDB" id="9794684at2"/>
<dbReference type="RefSeq" id="WP_065852657.1">
    <property type="nucleotide sequence ID" value="NZ_LYPC01000014.1"/>
</dbReference>
<evidence type="ECO:0000313" key="9">
    <source>
        <dbReference type="EMBL" id="OCT15750.1"/>
    </source>
</evidence>
<comment type="caution">
    <text evidence="9">The sequence shown here is derived from an EMBL/GenBank/DDBJ whole genome shotgun (WGS) entry which is preliminary data.</text>
</comment>
<organism evidence="9 10">
    <name type="scientific">Paenibacillus pectinilyticus</name>
    <dbReference type="NCBI Taxonomy" id="512399"/>
    <lineage>
        <taxon>Bacteria</taxon>
        <taxon>Bacillati</taxon>
        <taxon>Bacillota</taxon>
        <taxon>Bacilli</taxon>
        <taxon>Bacillales</taxon>
        <taxon>Paenibacillaceae</taxon>
        <taxon>Paenibacillus</taxon>
    </lineage>
</organism>
<dbReference type="InterPro" id="IPR000515">
    <property type="entry name" value="MetI-like"/>
</dbReference>
<dbReference type="SUPFAM" id="SSF161098">
    <property type="entry name" value="MetI-like"/>
    <property type="match status" value="1"/>
</dbReference>
<keyword evidence="10" id="KW-1185">Reference proteome</keyword>
<dbReference type="CDD" id="cd06261">
    <property type="entry name" value="TM_PBP2"/>
    <property type="match status" value="1"/>
</dbReference>
<dbReference type="Gene3D" id="1.10.3720.10">
    <property type="entry name" value="MetI-like"/>
    <property type="match status" value="1"/>
</dbReference>
<gene>
    <name evidence="9" type="ORF">A8709_15640</name>
</gene>
<dbReference type="GO" id="GO:0055085">
    <property type="term" value="P:transmembrane transport"/>
    <property type="evidence" value="ECO:0007669"/>
    <property type="project" value="InterPro"/>
</dbReference>
<name>A0A1C1A5I0_9BACL</name>
<feature type="transmembrane region" description="Helical" evidence="7">
    <location>
        <begin position="12"/>
        <end position="39"/>
    </location>
</feature>
<evidence type="ECO:0000256" key="7">
    <source>
        <dbReference type="RuleBase" id="RU363032"/>
    </source>
</evidence>
<keyword evidence="3" id="KW-1003">Cell membrane</keyword>
<keyword evidence="5 7" id="KW-1133">Transmembrane helix</keyword>
<keyword evidence="2 7" id="KW-0813">Transport</keyword>
<dbReference type="PANTHER" id="PTHR43744">
    <property type="entry name" value="ABC TRANSPORTER PERMEASE PROTEIN MG189-RELATED-RELATED"/>
    <property type="match status" value="1"/>
</dbReference>
<sequence length="280" mass="31360">MGRKFIPSNFIVNFVKYAILSIATIFVLFPPFIIVINAFKSNEEYAKSGLFDLPHSFMNWDNFLVVLQVGRMGQAFVNIGIVIVMAVVCNVMLGTMMAYALGRYEFRLKKMVIGLYAVAVLIPSITTQVATFSIIKHLGLFNTYYAPVLLYSGTDLVQLFLYLQFIRNIPYEIDESAMLAGASLFRIYRAIIFPLLAPATATLVILKTIGIYNDMYTPYLYMPAQHLGVVSTTLMKFSGTHSAEWNSISAGILIVLIPTVVLYLFLQKYIFAGIMNGSIK</sequence>
<evidence type="ECO:0000256" key="2">
    <source>
        <dbReference type="ARBA" id="ARBA00022448"/>
    </source>
</evidence>
<reference evidence="10" key="1">
    <citation type="submission" date="2016-05" db="EMBL/GenBank/DDBJ databases">
        <title>Paenibacillus oryzae. sp. nov., isolated from the rice root.</title>
        <authorList>
            <person name="Zhang J."/>
            <person name="Zhang X."/>
        </authorList>
    </citation>
    <scope>NUCLEOTIDE SEQUENCE [LARGE SCALE GENOMIC DNA]</scope>
    <source>
        <strain evidence="10">KCTC13222</strain>
    </source>
</reference>
<keyword evidence="4 7" id="KW-0812">Transmembrane</keyword>
<feature type="domain" description="ABC transmembrane type-1" evidence="8">
    <location>
        <begin position="76"/>
        <end position="266"/>
    </location>
</feature>